<evidence type="ECO:0000313" key="1">
    <source>
        <dbReference type="EMBL" id="ELZ23504.1"/>
    </source>
</evidence>
<dbReference type="RefSeq" id="WP_006884583.1">
    <property type="nucleotide sequence ID" value="NZ_AOIU01000033.1"/>
</dbReference>
<proteinExistence type="predicted"/>
<accession>M0CNT3</accession>
<evidence type="ECO:0000313" key="2">
    <source>
        <dbReference type="Proteomes" id="UP000011626"/>
    </source>
</evidence>
<comment type="caution">
    <text evidence="1">The sequence shown here is derived from an EMBL/GenBank/DDBJ whole genome shotgun (WGS) entry which is preliminary data.</text>
</comment>
<reference evidence="1 2" key="1">
    <citation type="journal article" date="2014" name="PLoS Genet.">
        <title>Phylogenetically driven sequencing of extremely halophilic archaea reveals strategies for static and dynamic osmo-response.</title>
        <authorList>
            <person name="Becker E.A."/>
            <person name="Seitzer P.M."/>
            <person name="Tritt A."/>
            <person name="Larsen D."/>
            <person name="Krusor M."/>
            <person name="Yao A.I."/>
            <person name="Wu D."/>
            <person name="Madern D."/>
            <person name="Eisen J.A."/>
            <person name="Darling A.E."/>
            <person name="Facciotti M.T."/>
        </authorList>
    </citation>
    <scope>NUCLEOTIDE SEQUENCE [LARGE SCALE GENOMIC DNA]</scope>
    <source>
        <strain evidence="1 2">2-9-1</strain>
    </source>
</reference>
<dbReference type="OrthoDB" id="350386at2157"/>
<dbReference type="Proteomes" id="UP000011626">
    <property type="component" value="Unassembled WGS sequence"/>
</dbReference>
<dbReference type="EMBL" id="AOIU01000033">
    <property type="protein sequence ID" value="ELZ23504.1"/>
    <property type="molecule type" value="Genomic_DNA"/>
</dbReference>
<gene>
    <name evidence="1" type="ORF">C475_14563</name>
</gene>
<dbReference type="STRING" id="797114.C475_14563"/>
<name>M0CNT3_9EURY</name>
<protein>
    <submittedName>
        <fullName evidence="1">Uncharacterized protein</fullName>
    </submittedName>
</protein>
<keyword evidence="2" id="KW-1185">Reference proteome</keyword>
<sequence>MSARQTHEDGPSILTDGAEIHFTDERDVKRADRVEFLRGGWIKAIYKESYQLEVYPPDAVQGVYTHTKHLEDEDWW</sequence>
<dbReference type="AlphaFoldDB" id="M0CNT3"/>
<organism evidence="1 2">
    <name type="scientific">Halosimplex carlsbadense 2-9-1</name>
    <dbReference type="NCBI Taxonomy" id="797114"/>
    <lineage>
        <taxon>Archaea</taxon>
        <taxon>Methanobacteriati</taxon>
        <taxon>Methanobacteriota</taxon>
        <taxon>Stenosarchaea group</taxon>
        <taxon>Halobacteria</taxon>
        <taxon>Halobacteriales</taxon>
        <taxon>Haloarculaceae</taxon>
        <taxon>Halosimplex</taxon>
    </lineage>
</organism>